<keyword evidence="1" id="KW-0732">Signal</keyword>
<dbReference type="Proteomes" id="UP000645462">
    <property type="component" value="Unassembled WGS sequence"/>
</dbReference>
<protein>
    <recommendedName>
        <fullName evidence="4">DUF4198 domain-containing protein</fullName>
    </recommendedName>
</protein>
<evidence type="ECO:0000313" key="2">
    <source>
        <dbReference type="EMBL" id="GGC11228.1"/>
    </source>
</evidence>
<evidence type="ECO:0008006" key="4">
    <source>
        <dbReference type="Google" id="ProtNLM"/>
    </source>
</evidence>
<evidence type="ECO:0000256" key="1">
    <source>
        <dbReference type="SAM" id="SignalP"/>
    </source>
</evidence>
<evidence type="ECO:0000313" key="3">
    <source>
        <dbReference type="Proteomes" id="UP000645462"/>
    </source>
</evidence>
<organism evidence="2 3">
    <name type="scientific">Marivita lacus</name>
    <dbReference type="NCBI Taxonomy" id="1323742"/>
    <lineage>
        <taxon>Bacteria</taxon>
        <taxon>Pseudomonadati</taxon>
        <taxon>Pseudomonadota</taxon>
        <taxon>Alphaproteobacteria</taxon>
        <taxon>Rhodobacterales</taxon>
        <taxon>Roseobacteraceae</taxon>
        <taxon>Marivita</taxon>
    </lineage>
</organism>
<sequence length="291" mass="31267">MFRHLFGPALSILALGMSPAPAAAEVLKGSSATAMAITGNVELSEEALAFEDGTVFNFADLEAHSIQVGGKSVPADLYRAEVASDPVFTNGNAWCGKGDVTFVAAWDGPTAGEVTIAVFTTQDRPQAAEEMCASYSYVSAQAQVDAAENAMAAVWDDADLHFIEALFVTEPAMQYGAYTPRDNDVFVSGETLLVYLEPRAFGYGDKGDYWTVDVALDLFIFDAAGELVFEQYDFGAIALESRVRNREIMFMASVDLEGLPAGTYQLDIEMRDLNKGQSDIVGLPFTMAPPS</sequence>
<reference evidence="3" key="1">
    <citation type="journal article" date="2019" name="Int. J. Syst. Evol. Microbiol.">
        <title>The Global Catalogue of Microorganisms (GCM) 10K type strain sequencing project: providing services to taxonomists for standard genome sequencing and annotation.</title>
        <authorList>
            <consortium name="The Broad Institute Genomics Platform"/>
            <consortium name="The Broad Institute Genome Sequencing Center for Infectious Disease"/>
            <person name="Wu L."/>
            <person name="Ma J."/>
        </authorList>
    </citation>
    <scope>NUCLEOTIDE SEQUENCE [LARGE SCALE GENOMIC DNA]</scope>
    <source>
        <strain evidence="3">CGMCC 1.12478</strain>
    </source>
</reference>
<dbReference type="EMBL" id="BMFC01000008">
    <property type="protein sequence ID" value="GGC11228.1"/>
    <property type="molecule type" value="Genomic_DNA"/>
</dbReference>
<feature type="chain" id="PRO_5045550044" description="DUF4198 domain-containing protein" evidence="1">
    <location>
        <begin position="23"/>
        <end position="291"/>
    </location>
</feature>
<gene>
    <name evidence="2" type="ORF">GCM10011363_29850</name>
</gene>
<keyword evidence="3" id="KW-1185">Reference proteome</keyword>
<dbReference type="RefSeq" id="WP_188482846.1">
    <property type="nucleotide sequence ID" value="NZ_BMFC01000008.1"/>
</dbReference>
<feature type="signal peptide" evidence="1">
    <location>
        <begin position="1"/>
        <end position="22"/>
    </location>
</feature>
<comment type="caution">
    <text evidence="2">The sequence shown here is derived from an EMBL/GenBank/DDBJ whole genome shotgun (WGS) entry which is preliminary data.</text>
</comment>
<proteinExistence type="predicted"/>
<name>A0ABQ1KU70_9RHOB</name>
<accession>A0ABQ1KU70</accession>